<feature type="region of interest" description="Disordered" evidence="7">
    <location>
        <begin position="1"/>
        <end position="46"/>
    </location>
</feature>
<evidence type="ECO:0000256" key="4">
    <source>
        <dbReference type="ARBA" id="ARBA00022989"/>
    </source>
</evidence>
<evidence type="ECO:0000256" key="7">
    <source>
        <dbReference type="SAM" id="MobiDB-lite"/>
    </source>
</evidence>
<dbReference type="SUPFAM" id="SSF47661">
    <property type="entry name" value="t-snare proteins"/>
    <property type="match status" value="1"/>
</dbReference>
<evidence type="ECO:0000256" key="6">
    <source>
        <dbReference type="SAM" id="Coils"/>
    </source>
</evidence>
<dbReference type="GO" id="GO:0012505">
    <property type="term" value="C:endomembrane system"/>
    <property type="evidence" value="ECO:0007669"/>
    <property type="project" value="TreeGrafter"/>
</dbReference>
<dbReference type="InterPro" id="IPR000727">
    <property type="entry name" value="T_SNARE_dom"/>
</dbReference>
<evidence type="ECO:0000313" key="9">
    <source>
        <dbReference type="EMBL" id="CAE2291969.1"/>
    </source>
</evidence>
<dbReference type="CDD" id="cd15848">
    <property type="entry name" value="SNARE_syntaxin1-like"/>
    <property type="match status" value="1"/>
</dbReference>
<keyword evidence="5" id="KW-0472">Membrane</keyword>
<reference evidence="9" key="1">
    <citation type="submission" date="2021-01" db="EMBL/GenBank/DDBJ databases">
        <authorList>
            <person name="Corre E."/>
            <person name="Pelletier E."/>
            <person name="Niang G."/>
            <person name="Scheremetjew M."/>
            <person name="Finn R."/>
            <person name="Kale V."/>
            <person name="Holt S."/>
            <person name="Cochrane G."/>
            <person name="Meng A."/>
            <person name="Brown T."/>
            <person name="Cohen L."/>
        </authorList>
    </citation>
    <scope>NUCLEOTIDE SEQUENCE</scope>
    <source>
        <strain evidence="9">SoJaBio B1-5/56/2</strain>
    </source>
</reference>
<sequence>MPVKDRMAEFNQAAPPAEKINHQLEIDEEDEEDDEEEEEEDEDMEEFYADVSDIKRGLISFKENIDELDVLTTEQIAKGKGGQGGEKVELDQKMSETNHLANILRNKLKKMKQDINDLNQEDPSANIRIRVNIQQTLTRRFLDLMQQYQAVQTAFETNFRSKMRRQIEIVHPEKHPDEIDEMITRGEVGSLMQDQVLENRREHSEAAMALVHLKEQHRDIMLLEQNILELHQIFVDIATLVDAQEGLVDQIEWNCEQACAWTGEAVKELKKANLYVKKDRKRCCGCCACGSAACATCAGGAAAFLAFAPLAACEIM</sequence>
<feature type="compositionally biased region" description="Acidic residues" evidence="7">
    <location>
        <begin position="26"/>
        <end position="46"/>
    </location>
</feature>
<evidence type="ECO:0000259" key="8">
    <source>
        <dbReference type="PROSITE" id="PS50192"/>
    </source>
</evidence>
<keyword evidence="4" id="KW-1133">Transmembrane helix</keyword>
<dbReference type="PANTHER" id="PTHR19957:SF307">
    <property type="entry name" value="PROTEIN SSO1-RELATED"/>
    <property type="match status" value="1"/>
</dbReference>
<dbReference type="GO" id="GO:0006886">
    <property type="term" value="P:intracellular protein transport"/>
    <property type="evidence" value="ECO:0007669"/>
    <property type="project" value="TreeGrafter"/>
</dbReference>
<comment type="subcellular location">
    <subcellularLocation>
        <location evidence="1">Membrane</location>
        <topology evidence="1">Single-pass type IV membrane protein</topology>
    </subcellularLocation>
</comment>
<dbReference type="GO" id="GO:0048278">
    <property type="term" value="P:vesicle docking"/>
    <property type="evidence" value="ECO:0007669"/>
    <property type="project" value="TreeGrafter"/>
</dbReference>
<dbReference type="SMART" id="SM00503">
    <property type="entry name" value="SynN"/>
    <property type="match status" value="1"/>
</dbReference>
<dbReference type="Gene3D" id="1.20.58.70">
    <property type="match status" value="1"/>
</dbReference>
<accession>A0A7S4KE43</accession>
<keyword evidence="6" id="KW-0175">Coiled coil</keyword>
<proteinExistence type="inferred from homology"/>
<evidence type="ECO:0000256" key="3">
    <source>
        <dbReference type="ARBA" id="ARBA00022692"/>
    </source>
</evidence>
<name>A0A7S4KE43_9EUKA</name>
<feature type="domain" description="T-SNARE coiled-coil homology" evidence="8">
    <location>
        <begin position="210"/>
        <end position="272"/>
    </location>
</feature>
<feature type="coiled-coil region" evidence="6">
    <location>
        <begin position="94"/>
        <end position="121"/>
    </location>
</feature>
<dbReference type="EMBL" id="HBKR01008472">
    <property type="protein sequence ID" value="CAE2291969.1"/>
    <property type="molecule type" value="Transcribed_RNA"/>
</dbReference>
<protein>
    <recommendedName>
        <fullName evidence="8">t-SNARE coiled-coil homology domain-containing protein</fullName>
    </recommendedName>
</protein>
<organism evidence="9">
    <name type="scientific">Paramoeba aestuarina</name>
    <dbReference type="NCBI Taxonomy" id="180227"/>
    <lineage>
        <taxon>Eukaryota</taxon>
        <taxon>Amoebozoa</taxon>
        <taxon>Discosea</taxon>
        <taxon>Flabellinia</taxon>
        <taxon>Dactylopodida</taxon>
        <taxon>Paramoebidae</taxon>
        <taxon>Paramoeba</taxon>
    </lineage>
</organism>
<dbReference type="GO" id="GO:0031201">
    <property type="term" value="C:SNARE complex"/>
    <property type="evidence" value="ECO:0007669"/>
    <property type="project" value="TreeGrafter"/>
</dbReference>
<dbReference type="GO" id="GO:0006906">
    <property type="term" value="P:vesicle fusion"/>
    <property type="evidence" value="ECO:0007669"/>
    <property type="project" value="TreeGrafter"/>
</dbReference>
<dbReference type="PANTHER" id="PTHR19957">
    <property type="entry name" value="SYNTAXIN"/>
    <property type="match status" value="1"/>
</dbReference>
<dbReference type="GO" id="GO:0006887">
    <property type="term" value="P:exocytosis"/>
    <property type="evidence" value="ECO:0007669"/>
    <property type="project" value="TreeGrafter"/>
</dbReference>
<dbReference type="Pfam" id="PF00804">
    <property type="entry name" value="Syntaxin"/>
    <property type="match status" value="1"/>
</dbReference>
<dbReference type="InterPro" id="IPR045242">
    <property type="entry name" value="Syntaxin"/>
</dbReference>
<dbReference type="AlphaFoldDB" id="A0A7S4KE43"/>
<evidence type="ECO:0000256" key="1">
    <source>
        <dbReference type="ARBA" id="ARBA00004211"/>
    </source>
</evidence>
<dbReference type="GO" id="GO:0005484">
    <property type="term" value="F:SNAP receptor activity"/>
    <property type="evidence" value="ECO:0007669"/>
    <property type="project" value="TreeGrafter"/>
</dbReference>
<keyword evidence="3" id="KW-0812">Transmembrane</keyword>
<dbReference type="InterPro" id="IPR006011">
    <property type="entry name" value="Syntaxin_N"/>
</dbReference>
<dbReference type="Gene3D" id="1.20.5.110">
    <property type="match status" value="1"/>
</dbReference>
<dbReference type="GO" id="GO:0005886">
    <property type="term" value="C:plasma membrane"/>
    <property type="evidence" value="ECO:0007669"/>
    <property type="project" value="TreeGrafter"/>
</dbReference>
<evidence type="ECO:0000256" key="2">
    <source>
        <dbReference type="ARBA" id="ARBA00009063"/>
    </source>
</evidence>
<evidence type="ECO:0000256" key="5">
    <source>
        <dbReference type="ARBA" id="ARBA00023136"/>
    </source>
</evidence>
<gene>
    <name evidence="9" type="ORF">NAES01612_LOCUS5614</name>
</gene>
<dbReference type="InterPro" id="IPR010989">
    <property type="entry name" value="SNARE"/>
</dbReference>
<dbReference type="PROSITE" id="PS50192">
    <property type="entry name" value="T_SNARE"/>
    <property type="match status" value="1"/>
</dbReference>
<dbReference type="GO" id="GO:0000149">
    <property type="term" value="F:SNARE binding"/>
    <property type="evidence" value="ECO:0007669"/>
    <property type="project" value="TreeGrafter"/>
</dbReference>
<dbReference type="SMART" id="SM00397">
    <property type="entry name" value="t_SNARE"/>
    <property type="match status" value="1"/>
</dbReference>
<comment type="similarity">
    <text evidence="2">Belongs to the syntaxin family.</text>
</comment>